<dbReference type="PROSITE" id="PS50994">
    <property type="entry name" value="INTEGRASE"/>
    <property type="match status" value="1"/>
</dbReference>
<evidence type="ECO:0000313" key="4">
    <source>
        <dbReference type="EMBL" id="CAE0823315.1"/>
    </source>
</evidence>
<dbReference type="GO" id="GO:0015074">
    <property type="term" value="P:DNA integration"/>
    <property type="evidence" value="ECO:0007669"/>
    <property type="project" value="InterPro"/>
</dbReference>
<feature type="domain" description="Integrase catalytic" evidence="1">
    <location>
        <begin position="30"/>
        <end position="190"/>
    </location>
</feature>
<proteinExistence type="predicted"/>
<dbReference type="GO" id="GO:0003676">
    <property type="term" value="F:nucleic acid binding"/>
    <property type="evidence" value="ECO:0007669"/>
    <property type="project" value="InterPro"/>
</dbReference>
<dbReference type="EMBL" id="HBJA01100134">
    <property type="protein sequence ID" value="CAE0823310.1"/>
    <property type="molecule type" value="Transcribed_RNA"/>
</dbReference>
<dbReference type="InterPro" id="IPR012337">
    <property type="entry name" value="RNaseH-like_sf"/>
</dbReference>
<dbReference type="Gene3D" id="3.30.420.10">
    <property type="entry name" value="Ribonuclease H-like superfamily/Ribonuclease H"/>
    <property type="match status" value="1"/>
</dbReference>
<evidence type="ECO:0000313" key="3">
    <source>
        <dbReference type="EMBL" id="CAE0823310.1"/>
    </source>
</evidence>
<reference evidence="3" key="1">
    <citation type="submission" date="2021-01" db="EMBL/GenBank/DDBJ databases">
        <authorList>
            <person name="Corre E."/>
            <person name="Pelletier E."/>
            <person name="Niang G."/>
            <person name="Scheremetjew M."/>
            <person name="Finn R."/>
            <person name="Kale V."/>
            <person name="Holt S."/>
            <person name="Cochrane G."/>
            <person name="Meng A."/>
            <person name="Brown T."/>
            <person name="Cohen L."/>
        </authorList>
    </citation>
    <scope>NUCLEOTIDE SEQUENCE</scope>
    <source>
        <strain evidence="3">CCMP1594</strain>
    </source>
</reference>
<dbReference type="PANTHER" id="PTHR37984">
    <property type="entry name" value="PROTEIN CBG26694"/>
    <property type="match status" value="1"/>
</dbReference>
<dbReference type="InterPro" id="IPR016197">
    <property type="entry name" value="Chromo-like_dom_sf"/>
</dbReference>
<gene>
    <name evidence="2" type="ORF">EGYM00163_LOCUS34511</name>
    <name evidence="3" type="ORF">EGYM00163_LOCUS34512</name>
    <name evidence="4" type="ORF">EGYM00163_LOCUS34517</name>
    <name evidence="5" type="ORF">EGYM00163_LOCUS34520</name>
</gene>
<dbReference type="EMBL" id="HBJA01100133">
    <property type="protein sequence ID" value="CAE0823309.1"/>
    <property type="molecule type" value="Transcribed_RNA"/>
</dbReference>
<dbReference type="SUPFAM" id="SSF53098">
    <property type="entry name" value="Ribonuclease H-like"/>
    <property type="match status" value="1"/>
</dbReference>
<dbReference type="InterPro" id="IPR050951">
    <property type="entry name" value="Retrovirus_Pol_polyprotein"/>
</dbReference>
<protein>
    <recommendedName>
        <fullName evidence="1">Integrase catalytic domain-containing protein</fullName>
    </recommendedName>
</protein>
<dbReference type="InterPro" id="IPR001584">
    <property type="entry name" value="Integrase_cat-core"/>
</dbReference>
<dbReference type="EMBL" id="HBJA01100143">
    <property type="protein sequence ID" value="CAE0823315.1"/>
    <property type="molecule type" value="Transcribed_RNA"/>
</dbReference>
<dbReference type="InterPro" id="IPR036397">
    <property type="entry name" value="RNaseH_sf"/>
</dbReference>
<evidence type="ECO:0000313" key="2">
    <source>
        <dbReference type="EMBL" id="CAE0823309.1"/>
    </source>
</evidence>
<dbReference type="SUPFAM" id="SSF54160">
    <property type="entry name" value="Chromo domain-like"/>
    <property type="match status" value="1"/>
</dbReference>
<evidence type="ECO:0000259" key="1">
    <source>
        <dbReference type="PROSITE" id="PS50994"/>
    </source>
</evidence>
<name>A0A6T2DJG7_9EUGL</name>
<accession>A0A6T2DJG7</accession>
<dbReference type="EMBL" id="HBJA01100146">
    <property type="protein sequence ID" value="CAE0823318.1"/>
    <property type="molecule type" value="Transcribed_RNA"/>
</dbReference>
<organism evidence="3">
    <name type="scientific">Eutreptiella gymnastica</name>
    <dbReference type="NCBI Taxonomy" id="73025"/>
    <lineage>
        <taxon>Eukaryota</taxon>
        <taxon>Discoba</taxon>
        <taxon>Euglenozoa</taxon>
        <taxon>Euglenida</taxon>
        <taxon>Spirocuta</taxon>
        <taxon>Euglenophyceae</taxon>
        <taxon>Eutreptiales</taxon>
        <taxon>Eutreptiaceae</taxon>
        <taxon>Eutreptiella</taxon>
    </lineage>
</organism>
<sequence length="394" mass="45121">MAEVIAQCPVCQSCKAPNRSGADTLEHFPIPSTPFSSLAMDFVELDSVKVDGQNFDSALIVVCRLSGYIIAIPTRKKGLDAAKLVRIFLERYVFFMGIPREIFSDNDHLITSEFFKTLCAQSGIEQHQGVIYRPQSNGRAEVAVVNALRRFLEERPGNWVEALPMALWGLNDLPGAVNPYSPHRLVFGRDPPGFGDTPPMEDWQGPEDALQFFERVSQEHTLVRKRLHKLHKAGRKKFEAQHPKLSLSVGDAVWVRNLPGESKLERLWQGPFEELQVVSGTRFQIDTPDGVQVLPATRLKYYVAPQGKREPFHFYRKRHNPRAHVEEEWVLDKVLKVQWFGKGRKRHRKWHVLWKGHDKPTWEPASSFFHHVAQPWRGFNAAKGLDLRISDIVQ</sequence>
<dbReference type="AlphaFoldDB" id="A0A6T2DJG7"/>
<evidence type="ECO:0000313" key="5">
    <source>
        <dbReference type="EMBL" id="CAE0823318.1"/>
    </source>
</evidence>
<dbReference type="PANTHER" id="PTHR37984:SF5">
    <property type="entry name" value="PROTEIN NYNRIN-LIKE"/>
    <property type="match status" value="1"/>
</dbReference>